<keyword evidence="1 4" id="KW-0489">Methyltransferase</keyword>
<dbReference type="Gene3D" id="3.40.50.150">
    <property type="entry name" value="Vaccinia Virus protein VP39"/>
    <property type="match status" value="1"/>
</dbReference>
<proteinExistence type="inferred from homology"/>
<name>A0ABS2KS44_9NOCA</name>
<keyword evidence="2 4" id="KW-0808">Transferase</keyword>
<comment type="similarity">
    <text evidence="4">Belongs to the class I-like SAM-binding methyltransferase superfamily. RNA M5U methyltransferase family.</text>
</comment>
<dbReference type="InterPro" id="IPR010280">
    <property type="entry name" value="U5_MeTrfase_fam"/>
</dbReference>
<dbReference type="EMBL" id="JAFBBK010000001">
    <property type="protein sequence ID" value="MBM7414778.1"/>
    <property type="molecule type" value="Genomic_DNA"/>
</dbReference>
<comment type="caution">
    <text evidence="8">The sequence shown here is derived from an EMBL/GenBank/DDBJ whole genome shotgun (WGS) entry which is preliminary data.</text>
</comment>
<dbReference type="PANTHER" id="PTHR11061:SF30">
    <property type="entry name" value="TRNA (URACIL(54)-C(5))-METHYLTRANSFERASE"/>
    <property type="match status" value="1"/>
</dbReference>
<evidence type="ECO:0000313" key="9">
    <source>
        <dbReference type="Proteomes" id="UP000703038"/>
    </source>
</evidence>
<dbReference type="PROSITE" id="PS50926">
    <property type="entry name" value="TRAM"/>
    <property type="match status" value="1"/>
</dbReference>
<feature type="region of interest" description="Disordered" evidence="6">
    <location>
        <begin position="205"/>
        <end position="234"/>
    </location>
</feature>
<organism evidence="8 9">
    <name type="scientific">Rhodococcoides corynebacterioides</name>
    <dbReference type="NCBI Taxonomy" id="53972"/>
    <lineage>
        <taxon>Bacteria</taxon>
        <taxon>Bacillati</taxon>
        <taxon>Actinomycetota</taxon>
        <taxon>Actinomycetes</taxon>
        <taxon>Mycobacteriales</taxon>
        <taxon>Nocardiaceae</taxon>
        <taxon>Rhodococcoides</taxon>
    </lineage>
</organism>
<dbReference type="PROSITE" id="PS01231">
    <property type="entry name" value="TRMA_2"/>
    <property type="match status" value="1"/>
</dbReference>
<evidence type="ECO:0000313" key="8">
    <source>
        <dbReference type="EMBL" id="MBM7414778.1"/>
    </source>
</evidence>
<feature type="active site" evidence="5">
    <location>
        <position position="376"/>
    </location>
</feature>
<dbReference type="PANTHER" id="PTHR11061">
    <property type="entry name" value="RNA M5U METHYLTRANSFERASE"/>
    <property type="match status" value="1"/>
</dbReference>
<sequence>MIDSWLGRVVEVRVGRPGHGGFCVARHEGRVMFVRHSLPGELVNARVTEDTGKSFCRADAVEILEASPDRIVPLCPISGPGGSGCCDFSHATAEAGRQIKAAVVAEQLSRVGGIERTVEVESLGDQTGWRTRIRLGVDDEGRPGFHRLRSADIVTDLACPQAVPGMYDGLAARSWTPGADLAVAVDSDGTRHVVEIAPAVDRRVRADTGRRGASSRRAAKSGDRAHRVREGSGRAVERVGSREWTVDSWGFWQAHRAAATQYAEVVREWSGAGPGDTAWDLYAGAGTFASVVAEAVGPGGTVAAVEFSHRAVVDGRAAVTDLPQLSMQAAPVERAIGSLPPQPSVVVLDPPRSGAGRQVIAAVAGAHPNRVVHIGCDPASFARDAGLYLSHGYRLENLRAFDAFPMTSHVECIGSFVRD</sequence>
<protein>
    <submittedName>
        <fullName evidence="8">tRNA/tmRNA/rRNA uracil-C5-methylase (TrmA/RlmC/RlmD family)</fullName>
    </submittedName>
</protein>
<evidence type="ECO:0000259" key="7">
    <source>
        <dbReference type="PROSITE" id="PS50926"/>
    </source>
</evidence>
<dbReference type="Gene3D" id="2.40.50.1070">
    <property type="match status" value="1"/>
</dbReference>
<dbReference type="InterPro" id="IPR002792">
    <property type="entry name" value="TRAM_dom"/>
</dbReference>
<dbReference type="RefSeq" id="WP_204867653.1">
    <property type="nucleotide sequence ID" value="NZ_JAFBBK010000001.1"/>
</dbReference>
<reference evidence="8 9" key="1">
    <citation type="submission" date="2021-01" db="EMBL/GenBank/DDBJ databases">
        <title>Genomics of switchgrass bacterial isolates.</title>
        <authorList>
            <person name="Shade A."/>
        </authorList>
    </citation>
    <scope>NUCLEOTIDE SEQUENCE [LARGE SCALE GENOMIC DNA]</scope>
    <source>
        <strain evidence="8 9">PvP111</strain>
    </source>
</reference>
<feature type="active site" description="Nucleophile" evidence="4">
    <location>
        <position position="376"/>
    </location>
</feature>
<dbReference type="InterPro" id="IPR012340">
    <property type="entry name" value="NA-bd_OB-fold"/>
</dbReference>
<gene>
    <name evidence="8" type="ORF">JOE42_001511</name>
</gene>
<evidence type="ECO:0000256" key="3">
    <source>
        <dbReference type="ARBA" id="ARBA00022691"/>
    </source>
</evidence>
<feature type="compositionally biased region" description="Basic and acidic residues" evidence="6">
    <location>
        <begin position="220"/>
        <end position="234"/>
    </location>
</feature>
<feature type="domain" description="TRAM" evidence="7">
    <location>
        <begin position="3"/>
        <end position="62"/>
    </location>
</feature>
<dbReference type="SUPFAM" id="SSF50249">
    <property type="entry name" value="Nucleic acid-binding proteins"/>
    <property type="match status" value="1"/>
</dbReference>
<dbReference type="Pfam" id="PF01938">
    <property type="entry name" value="TRAM"/>
    <property type="match status" value="1"/>
</dbReference>
<evidence type="ECO:0000256" key="6">
    <source>
        <dbReference type="SAM" id="MobiDB-lite"/>
    </source>
</evidence>
<feature type="binding site" evidence="4">
    <location>
        <position position="306"/>
    </location>
    <ligand>
        <name>S-adenosyl-L-methionine</name>
        <dbReference type="ChEBI" id="CHEBI:59789"/>
    </ligand>
</feature>
<dbReference type="SUPFAM" id="SSF53335">
    <property type="entry name" value="S-adenosyl-L-methionine-dependent methyltransferases"/>
    <property type="match status" value="1"/>
</dbReference>
<evidence type="ECO:0000256" key="2">
    <source>
        <dbReference type="ARBA" id="ARBA00022679"/>
    </source>
</evidence>
<feature type="binding site" evidence="4">
    <location>
        <position position="253"/>
    </location>
    <ligand>
        <name>S-adenosyl-L-methionine</name>
        <dbReference type="ChEBI" id="CHEBI:59789"/>
    </ligand>
</feature>
<dbReference type="Gene3D" id="2.40.50.140">
    <property type="entry name" value="Nucleic acid-binding proteins"/>
    <property type="match status" value="1"/>
</dbReference>
<evidence type="ECO:0000256" key="5">
    <source>
        <dbReference type="PROSITE-ProRule" id="PRU10015"/>
    </source>
</evidence>
<dbReference type="Proteomes" id="UP000703038">
    <property type="component" value="Unassembled WGS sequence"/>
</dbReference>
<feature type="binding site" evidence="4">
    <location>
        <position position="349"/>
    </location>
    <ligand>
        <name>S-adenosyl-L-methionine</name>
        <dbReference type="ChEBI" id="CHEBI:59789"/>
    </ligand>
</feature>
<keyword evidence="9" id="KW-1185">Reference proteome</keyword>
<dbReference type="InterPro" id="IPR029063">
    <property type="entry name" value="SAM-dependent_MTases_sf"/>
</dbReference>
<evidence type="ECO:0000256" key="4">
    <source>
        <dbReference type="PROSITE-ProRule" id="PRU01024"/>
    </source>
</evidence>
<keyword evidence="3 4" id="KW-0949">S-adenosyl-L-methionine</keyword>
<dbReference type="Pfam" id="PF05958">
    <property type="entry name" value="tRNA_U5-meth_tr"/>
    <property type="match status" value="1"/>
</dbReference>
<feature type="binding site" evidence="4">
    <location>
        <position position="282"/>
    </location>
    <ligand>
        <name>S-adenosyl-L-methionine</name>
        <dbReference type="ChEBI" id="CHEBI:59789"/>
    </ligand>
</feature>
<dbReference type="InterPro" id="IPR030391">
    <property type="entry name" value="MeTrfase_TrmA_CS"/>
</dbReference>
<dbReference type="InterPro" id="IPR030390">
    <property type="entry name" value="MeTrfase_TrmA_AS"/>
</dbReference>
<dbReference type="PROSITE" id="PS51687">
    <property type="entry name" value="SAM_MT_RNA_M5U"/>
    <property type="match status" value="1"/>
</dbReference>
<accession>A0ABS2KS44</accession>
<evidence type="ECO:0000256" key="1">
    <source>
        <dbReference type="ARBA" id="ARBA00022603"/>
    </source>
</evidence>
<dbReference type="PROSITE" id="PS01230">
    <property type="entry name" value="TRMA_1"/>
    <property type="match status" value="1"/>
</dbReference>